<dbReference type="InterPro" id="IPR022893">
    <property type="entry name" value="Shikimate_DH_fam"/>
</dbReference>
<proteinExistence type="inferred from homology"/>
<dbReference type="Pfam" id="PF01487">
    <property type="entry name" value="DHquinase_I"/>
    <property type="match status" value="1"/>
</dbReference>
<dbReference type="InterPro" id="IPR041121">
    <property type="entry name" value="SDH_C"/>
</dbReference>
<dbReference type="FunFam" id="3.20.20.70:FF:000142">
    <property type="entry name" value="bifunctional 3-dehydroquinate dehydratase/shikimate dehydrogenase, chloroplastic"/>
    <property type="match status" value="1"/>
</dbReference>
<reference evidence="4 5" key="1">
    <citation type="journal article" date="2020" name="Mol. Biol. Evol.">
        <title>Distinct Expression and Methylation Patterns for Genes with Different Fates following a Single Whole-Genome Duplication in Flowering Plants.</title>
        <authorList>
            <person name="Shi T."/>
            <person name="Rahmani R.S."/>
            <person name="Gugger P.F."/>
            <person name="Wang M."/>
            <person name="Li H."/>
            <person name="Zhang Y."/>
            <person name="Li Z."/>
            <person name="Wang Q."/>
            <person name="Van de Peer Y."/>
            <person name="Marchal K."/>
            <person name="Chen J."/>
        </authorList>
    </citation>
    <scope>NUCLEOTIDE SEQUENCE [LARGE SCALE GENOMIC DNA]</scope>
    <source>
        <tissue evidence="4">Leaf</tissue>
    </source>
</reference>
<dbReference type="Proteomes" id="UP000607653">
    <property type="component" value="Unassembled WGS sequence"/>
</dbReference>
<dbReference type="InterPro" id="IPR046346">
    <property type="entry name" value="Aminoacid_DH-like_N_sf"/>
</dbReference>
<evidence type="ECO:0000259" key="3">
    <source>
        <dbReference type="Pfam" id="PF18317"/>
    </source>
</evidence>
<dbReference type="GO" id="GO:0004764">
    <property type="term" value="F:shikimate 3-dehydrogenase (NADP+) activity"/>
    <property type="evidence" value="ECO:0007669"/>
    <property type="project" value="InterPro"/>
</dbReference>
<dbReference type="EMBL" id="DUZY01000004">
    <property type="protein sequence ID" value="DAD37915.1"/>
    <property type="molecule type" value="Genomic_DNA"/>
</dbReference>
<dbReference type="Pfam" id="PF01488">
    <property type="entry name" value="Shikimate_DH"/>
    <property type="match status" value="1"/>
</dbReference>
<dbReference type="GO" id="GO:0009423">
    <property type="term" value="P:chorismate biosynthetic process"/>
    <property type="evidence" value="ECO:0007669"/>
    <property type="project" value="UniProtKB-UniPathway"/>
</dbReference>
<organism evidence="4 5">
    <name type="scientific">Nelumbo nucifera</name>
    <name type="common">Sacred lotus</name>
    <dbReference type="NCBI Taxonomy" id="4432"/>
    <lineage>
        <taxon>Eukaryota</taxon>
        <taxon>Viridiplantae</taxon>
        <taxon>Streptophyta</taxon>
        <taxon>Embryophyta</taxon>
        <taxon>Tracheophyta</taxon>
        <taxon>Spermatophyta</taxon>
        <taxon>Magnoliopsida</taxon>
        <taxon>Proteales</taxon>
        <taxon>Nelumbonaceae</taxon>
        <taxon>Nelumbo</taxon>
    </lineage>
</organism>
<dbReference type="CDD" id="cd01065">
    <property type="entry name" value="NAD_bind_Shikimate_DH"/>
    <property type="match status" value="1"/>
</dbReference>
<dbReference type="InterPro" id="IPR006151">
    <property type="entry name" value="Shikm_DH/Glu-tRNA_Rdtase"/>
</dbReference>
<keyword evidence="5" id="KW-1185">Reference proteome</keyword>
<name>A0A822Z381_NELNU</name>
<dbReference type="PANTHER" id="PTHR21089:SF1">
    <property type="entry name" value="BIFUNCTIONAL 3-DEHYDROQUINATE DEHYDRATASE_SHIKIMATE DEHYDROGENASE, CHLOROPLASTIC"/>
    <property type="match status" value="1"/>
</dbReference>
<evidence type="ECO:0000259" key="1">
    <source>
        <dbReference type="Pfam" id="PF01488"/>
    </source>
</evidence>
<sequence length="514" mass="56044">MARNSTLICAPVMGRSVDQMLIEMGKAKAAGVDLVEVRLDYIKNFNPRQDLEVLIKQCPLPTLCTYRPKWEGGEYEGDEKTRTDALQLAMEVGADYVDVELQVAHEFANSIHGTKPQKFKLIVSSHNYHNTPSVEDIGNLVARIQATGADIVKIATTALDVTDVARMFQITTHSQVPIIGLVMGERGLMSRILCPKFGGYLTFGTLEAGKISAPGQPTIKDLLDLYNFRQLGPDTKIYGLLGKPVSHSKGPFLFNAAFKAASFNGVYMPLLVDDVAKFFDVYSSPDFFGFSCTIPHKEDALKRCDEVHPVAKSIGAVNTIIRRSNDGKLSGYNTDYAGAISAIEDGLRGLHDMHNTIASPLAGKLFIVIGAGGAGKALAYGAKEKGARVVIANRTYSRAKELADMVGGDALSLDELGDFHPENGMILANTTSIGMQPKVDETPIPKKALSSYSLVFDAVYTPKITRLLREAEESGVTIVTGLEMFIRQAYEQYEKFTGLPAPKQLFREIMATYA</sequence>
<dbReference type="Gene3D" id="3.20.20.70">
    <property type="entry name" value="Aldolase class I"/>
    <property type="match status" value="1"/>
</dbReference>
<dbReference type="CDD" id="cd00502">
    <property type="entry name" value="DHQase_I"/>
    <property type="match status" value="1"/>
</dbReference>
<dbReference type="InterPro" id="IPR001381">
    <property type="entry name" value="DHquinase_I"/>
</dbReference>
<evidence type="ECO:0008006" key="6">
    <source>
        <dbReference type="Google" id="ProtNLM"/>
    </source>
</evidence>
<dbReference type="Pfam" id="PF18317">
    <property type="entry name" value="SDH_C"/>
    <property type="match status" value="1"/>
</dbReference>
<feature type="domain" description="SDH C-terminal" evidence="3">
    <location>
        <begin position="481"/>
        <end position="508"/>
    </location>
</feature>
<dbReference type="PANTHER" id="PTHR21089">
    <property type="entry name" value="SHIKIMATE DEHYDROGENASE"/>
    <property type="match status" value="1"/>
</dbReference>
<dbReference type="Pfam" id="PF08501">
    <property type="entry name" value="Shikimate_dh_N"/>
    <property type="match status" value="1"/>
</dbReference>
<protein>
    <recommendedName>
        <fullName evidence="6">Shikimate dehydrogenase</fullName>
    </recommendedName>
</protein>
<dbReference type="Gene3D" id="3.40.50.720">
    <property type="entry name" value="NAD(P)-binding Rossmann-like Domain"/>
    <property type="match status" value="1"/>
</dbReference>
<dbReference type="InterPro" id="IPR013708">
    <property type="entry name" value="Shikimate_DH-bd_N"/>
</dbReference>
<accession>A0A822Z381</accession>
<dbReference type="InterPro" id="IPR036291">
    <property type="entry name" value="NAD(P)-bd_dom_sf"/>
</dbReference>
<dbReference type="SUPFAM" id="SSF51569">
    <property type="entry name" value="Aldolase"/>
    <property type="match status" value="1"/>
</dbReference>
<dbReference type="SUPFAM" id="SSF53223">
    <property type="entry name" value="Aminoacid dehydrogenase-like, N-terminal domain"/>
    <property type="match status" value="1"/>
</dbReference>
<dbReference type="NCBIfam" id="TIGR01093">
    <property type="entry name" value="aroD"/>
    <property type="match status" value="1"/>
</dbReference>
<evidence type="ECO:0000313" key="5">
    <source>
        <dbReference type="Proteomes" id="UP000607653"/>
    </source>
</evidence>
<dbReference type="UniPathway" id="UPA00053">
    <property type="reaction ID" value="UER00087"/>
</dbReference>
<feature type="domain" description="Quinate/shikimate 5-dehydrogenase/glutamyl-tRNA reductase" evidence="1">
    <location>
        <begin position="357"/>
        <end position="432"/>
    </location>
</feature>
<dbReference type="AlphaFoldDB" id="A0A822Z381"/>
<dbReference type="HAMAP" id="MF_00214">
    <property type="entry name" value="AroD"/>
    <property type="match status" value="1"/>
</dbReference>
<evidence type="ECO:0000313" key="4">
    <source>
        <dbReference type="EMBL" id="DAD37915.1"/>
    </source>
</evidence>
<dbReference type="Gene3D" id="3.40.50.10860">
    <property type="entry name" value="Leucine Dehydrogenase, chain A, domain 1"/>
    <property type="match status" value="1"/>
</dbReference>
<feature type="domain" description="Shikimate dehydrogenase substrate binding N-terminal" evidence="2">
    <location>
        <begin position="240"/>
        <end position="320"/>
    </location>
</feature>
<evidence type="ECO:0000259" key="2">
    <source>
        <dbReference type="Pfam" id="PF08501"/>
    </source>
</evidence>
<dbReference type="InterPro" id="IPR013785">
    <property type="entry name" value="Aldolase_TIM"/>
</dbReference>
<dbReference type="HAMAP" id="MF_00222">
    <property type="entry name" value="Shikimate_DH_AroE"/>
    <property type="match status" value="1"/>
</dbReference>
<dbReference type="FunFam" id="3.40.50.720:FF:000172">
    <property type="entry name" value="Bifunctional 3-dehydroquinate dehydratase/shikimate dehydrogenase, chloroplastic"/>
    <property type="match status" value="1"/>
</dbReference>
<dbReference type="SUPFAM" id="SSF51735">
    <property type="entry name" value="NAD(P)-binding Rossmann-fold domains"/>
    <property type="match status" value="1"/>
</dbReference>
<dbReference type="GO" id="GO:0003855">
    <property type="term" value="F:3-dehydroquinate dehydratase activity"/>
    <property type="evidence" value="ECO:0007669"/>
    <property type="project" value="InterPro"/>
</dbReference>
<gene>
    <name evidence="4" type="ORF">HUJ06_008556</name>
</gene>
<comment type="caution">
    <text evidence="4">The sequence shown here is derived from an EMBL/GenBank/DDBJ whole genome shotgun (WGS) entry which is preliminary data.</text>
</comment>